<dbReference type="AlphaFoldDB" id="F4SC85"/>
<dbReference type="HOGENOM" id="CLU_094293_0_0_1"/>
<evidence type="ECO:0000313" key="2">
    <source>
        <dbReference type="EMBL" id="EGF97737.1"/>
    </source>
</evidence>
<evidence type="ECO:0000256" key="1">
    <source>
        <dbReference type="SAM" id="MobiDB-lite"/>
    </source>
</evidence>
<dbReference type="Proteomes" id="UP000001072">
    <property type="component" value="Unassembled WGS sequence"/>
</dbReference>
<dbReference type="GeneID" id="18925218"/>
<evidence type="ECO:0008006" key="4">
    <source>
        <dbReference type="Google" id="ProtNLM"/>
    </source>
</evidence>
<protein>
    <recommendedName>
        <fullName evidence="4">CxC1-like cysteine cluster associated with KDZ transposases domain-containing protein</fullName>
    </recommendedName>
</protein>
<reference evidence="3" key="1">
    <citation type="journal article" date="2011" name="Proc. Natl. Acad. Sci. U.S.A.">
        <title>Obligate biotrophy features unraveled by the genomic analysis of rust fungi.</title>
        <authorList>
            <person name="Duplessis S."/>
            <person name="Cuomo C.A."/>
            <person name="Lin Y.-C."/>
            <person name="Aerts A."/>
            <person name="Tisserant E."/>
            <person name="Veneault-Fourrey C."/>
            <person name="Joly D.L."/>
            <person name="Hacquard S."/>
            <person name="Amselem J."/>
            <person name="Cantarel B.L."/>
            <person name="Chiu R."/>
            <person name="Coutinho P.M."/>
            <person name="Feau N."/>
            <person name="Field M."/>
            <person name="Frey P."/>
            <person name="Gelhaye E."/>
            <person name="Goldberg J."/>
            <person name="Grabherr M.G."/>
            <person name="Kodira C.D."/>
            <person name="Kohler A."/>
            <person name="Kuees U."/>
            <person name="Lindquist E.A."/>
            <person name="Lucas S.M."/>
            <person name="Mago R."/>
            <person name="Mauceli E."/>
            <person name="Morin E."/>
            <person name="Murat C."/>
            <person name="Pangilinan J.L."/>
            <person name="Park R."/>
            <person name="Pearson M."/>
            <person name="Quesneville H."/>
            <person name="Rouhier N."/>
            <person name="Sakthikumar S."/>
            <person name="Salamov A.A."/>
            <person name="Schmutz J."/>
            <person name="Selles B."/>
            <person name="Shapiro H."/>
            <person name="Tanguay P."/>
            <person name="Tuskan G.A."/>
            <person name="Henrissat B."/>
            <person name="Van de Peer Y."/>
            <person name="Rouze P."/>
            <person name="Ellis J.G."/>
            <person name="Dodds P.N."/>
            <person name="Schein J.E."/>
            <person name="Zhong S."/>
            <person name="Hamelin R.C."/>
            <person name="Grigoriev I.V."/>
            <person name="Szabo L.J."/>
            <person name="Martin F."/>
        </authorList>
    </citation>
    <scope>NUCLEOTIDE SEQUENCE [LARGE SCALE GENOMIC DNA]</scope>
    <source>
        <strain evidence="3">98AG31 / pathotype 3-4-7</strain>
    </source>
</reference>
<feature type="region of interest" description="Disordered" evidence="1">
    <location>
        <begin position="1"/>
        <end position="24"/>
    </location>
</feature>
<organism evidence="3">
    <name type="scientific">Melampsora larici-populina (strain 98AG31 / pathotype 3-4-7)</name>
    <name type="common">Poplar leaf rust fungus</name>
    <dbReference type="NCBI Taxonomy" id="747676"/>
    <lineage>
        <taxon>Eukaryota</taxon>
        <taxon>Fungi</taxon>
        <taxon>Dikarya</taxon>
        <taxon>Basidiomycota</taxon>
        <taxon>Pucciniomycotina</taxon>
        <taxon>Pucciniomycetes</taxon>
        <taxon>Pucciniales</taxon>
        <taxon>Melampsoraceae</taxon>
        <taxon>Melampsora</taxon>
    </lineage>
</organism>
<dbReference type="RefSeq" id="XP_007418986.1">
    <property type="nucleotide sequence ID" value="XM_007418924.1"/>
</dbReference>
<dbReference type="VEuPathDB" id="FungiDB:MELLADRAFT_114118"/>
<dbReference type="KEGG" id="mlr:MELLADRAFT_114118"/>
<evidence type="ECO:0000313" key="3">
    <source>
        <dbReference type="Proteomes" id="UP000001072"/>
    </source>
</evidence>
<keyword evidence="3" id="KW-1185">Reference proteome</keyword>
<dbReference type="EMBL" id="GL883202">
    <property type="protein sequence ID" value="EGF97737.1"/>
    <property type="molecule type" value="Genomic_DNA"/>
</dbReference>
<accession>F4SC85</accession>
<dbReference type="InParanoid" id="F4SC85"/>
<proteinExistence type="predicted"/>
<name>F4SC85_MELLP</name>
<sequence length="231" mass="26333">MLSRRIICGLNHRPKPPKASTPLQRQHELTWQRDLEHAEASDAALARRLNEPNARQNCIGDEVMAEDLHEVLHHDLEPPLDDQGNDEHEMDLNQFMPMPNDGHPENFGIPDDPMLAALRRQQHLAERLANKNQWLWQYAIMLPTFLRRHLETSNWANQLNWNEDVRPPCNCSIKTERDVDLLDILSPAANGLCRRLTFEAAHGVFGATNGPPPLSVGSVCSTNRGLLFRTR</sequence>
<gene>
    <name evidence="2" type="ORF">MELLADRAFT_114118</name>
</gene>